<dbReference type="SUPFAM" id="SSF55298">
    <property type="entry name" value="YjgF-like"/>
    <property type="match status" value="1"/>
</dbReference>
<comment type="caution">
    <text evidence="2">The sequence shown here is derived from an EMBL/GenBank/DDBJ whole genome shotgun (WGS) entry which is preliminary data.</text>
</comment>
<name>A0A640VUL3_9RHOB</name>
<dbReference type="OrthoDB" id="9808943at2"/>
<dbReference type="GO" id="GO:0019239">
    <property type="term" value="F:deaminase activity"/>
    <property type="evidence" value="ECO:0007669"/>
    <property type="project" value="TreeGrafter"/>
</dbReference>
<organism evidence="2 3">
    <name type="scientific">Roseobacter cerasinus</name>
    <dbReference type="NCBI Taxonomy" id="2602289"/>
    <lineage>
        <taxon>Bacteria</taxon>
        <taxon>Pseudomonadati</taxon>
        <taxon>Pseudomonadota</taxon>
        <taxon>Alphaproteobacteria</taxon>
        <taxon>Rhodobacterales</taxon>
        <taxon>Roseobacteraceae</taxon>
        <taxon>Roseobacter</taxon>
    </lineage>
</organism>
<proteinExistence type="inferred from homology"/>
<dbReference type="PANTHER" id="PTHR11803:SF58">
    <property type="entry name" value="PROTEIN HMF1-RELATED"/>
    <property type="match status" value="1"/>
</dbReference>
<dbReference type="InterPro" id="IPR006175">
    <property type="entry name" value="YjgF/YER057c/UK114"/>
</dbReference>
<evidence type="ECO:0000313" key="3">
    <source>
        <dbReference type="Proteomes" id="UP000436522"/>
    </source>
</evidence>
<dbReference type="InterPro" id="IPR035959">
    <property type="entry name" value="RutC-like_sf"/>
</dbReference>
<dbReference type="CDD" id="cd00448">
    <property type="entry name" value="YjgF_YER057c_UK114_family"/>
    <property type="match status" value="1"/>
</dbReference>
<dbReference type="PANTHER" id="PTHR11803">
    <property type="entry name" value="2-IMINOBUTANOATE/2-IMINOPROPANOATE DEAMINASE RIDA"/>
    <property type="match status" value="1"/>
</dbReference>
<evidence type="ECO:0000256" key="1">
    <source>
        <dbReference type="ARBA" id="ARBA00010552"/>
    </source>
</evidence>
<evidence type="ECO:0000313" key="2">
    <source>
        <dbReference type="EMBL" id="GFE51853.1"/>
    </source>
</evidence>
<sequence length="127" mass="13642">MLQSTENVDGIYPSTGGYAHSMLIDAPSRWLVTSGTMGLDCDWNALPTIDAQLDAIWTNIDAILSANAFSLSDIVHLNCMLADPSYSKANAAAIRSALNGRAVPRTVFCVQLLDQSWLAEIQVTAAQ</sequence>
<dbReference type="AlphaFoldDB" id="A0A640VUL3"/>
<dbReference type="GO" id="GO:0005829">
    <property type="term" value="C:cytosol"/>
    <property type="evidence" value="ECO:0007669"/>
    <property type="project" value="TreeGrafter"/>
</dbReference>
<dbReference type="Proteomes" id="UP000436522">
    <property type="component" value="Unassembled WGS sequence"/>
</dbReference>
<gene>
    <name evidence="2" type="ORF">So717_36060</name>
</gene>
<dbReference type="RefSeq" id="WP_159980015.1">
    <property type="nucleotide sequence ID" value="NZ_BLIV01000008.1"/>
</dbReference>
<keyword evidence="3" id="KW-1185">Reference proteome</keyword>
<dbReference type="Pfam" id="PF01042">
    <property type="entry name" value="Ribonuc_L-PSP"/>
    <property type="match status" value="1"/>
</dbReference>
<dbReference type="EMBL" id="BLIV01000008">
    <property type="protein sequence ID" value="GFE51853.1"/>
    <property type="molecule type" value="Genomic_DNA"/>
</dbReference>
<dbReference type="Gene3D" id="3.30.1330.40">
    <property type="entry name" value="RutC-like"/>
    <property type="match status" value="1"/>
</dbReference>
<reference evidence="2 3" key="1">
    <citation type="submission" date="2019-12" db="EMBL/GenBank/DDBJ databases">
        <title>Roseobacter cerasinus sp. nov., isolated from seawater around aquaculture.</title>
        <authorList>
            <person name="Muramatsu S."/>
            <person name="Takabe Y."/>
            <person name="Mori K."/>
            <person name="Takaichi S."/>
            <person name="Hanada S."/>
        </authorList>
    </citation>
    <scope>NUCLEOTIDE SEQUENCE [LARGE SCALE GENOMIC DNA]</scope>
    <source>
        <strain evidence="2 3">AI77</strain>
    </source>
</reference>
<protein>
    <submittedName>
        <fullName evidence="2">Enamine deaminase RidA</fullName>
    </submittedName>
</protein>
<comment type="similarity">
    <text evidence="1">Belongs to the RutC family.</text>
</comment>
<accession>A0A640VUL3</accession>